<dbReference type="OrthoDB" id="7694116at2759"/>
<proteinExistence type="predicted"/>
<keyword evidence="2" id="KW-1185">Reference proteome</keyword>
<dbReference type="Proteomes" id="UP000479190">
    <property type="component" value="Unassembled WGS sequence"/>
</dbReference>
<dbReference type="AlphaFoldDB" id="A0A6H5I497"/>
<reference evidence="1 2" key="1">
    <citation type="submission" date="2020-02" db="EMBL/GenBank/DDBJ databases">
        <authorList>
            <person name="Ferguson B K."/>
        </authorList>
    </citation>
    <scope>NUCLEOTIDE SEQUENCE [LARGE SCALE GENOMIC DNA]</scope>
</reference>
<evidence type="ECO:0000313" key="2">
    <source>
        <dbReference type="Proteomes" id="UP000479190"/>
    </source>
</evidence>
<name>A0A6H5I497_9HYME</name>
<sequence>MALGSEFQRRCPTQEEMPAMCDHAADGSEKGDTTIDDGIVQDRRDATLQPYYIRLDWLLPSQRRCYFLNIETFEVLNGLCPEYISNFYCWTGDEVRRSARIEGGTPTIEVPFADSSTFKSGFSIRAANSWNALPAQLRSSGSLAPFKSLLGHCLRRHQNAQ</sequence>
<protein>
    <submittedName>
        <fullName evidence="1">Uncharacterized protein</fullName>
    </submittedName>
</protein>
<accession>A0A6H5I497</accession>
<evidence type="ECO:0000313" key="1">
    <source>
        <dbReference type="EMBL" id="CAB0029815.1"/>
    </source>
</evidence>
<gene>
    <name evidence="1" type="ORF">TBRA_LOCUS1839</name>
</gene>
<organism evidence="1 2">
    <name type="scientific">Trichogramma brassicae</name>
    <dbReference type="NCBI Taxonomy" id="86971"/>
    <lineage>
        <taxon>Eukaryota</taxon>
        <taxon>Metazoa</taxon>
        <taxon>Ecdysozoa</taxon>
        <taxon>Arthropoda</taxon>
        <taxon>Hexapoda</taxon>
        <taxon>Insecta</taxon>
        <taxon>Pterygota</taxon>
        <taxon>Neoptera</taxon>
        <taxon>Endopterygota</taxon>
        <taxon>Hymenoptera</taxon>
        <taxon>Apocrita</taxon>
        <taxon>Proctotrupomorpha</taxon>
        <taxon>Chalcidoidea</taxon>
        <taxon>Trichogrammatidae</taxon>
        <taxon>Trichogramma</taxon>
    </lineage>
</organism>
<dbReference type="EMBL" id="CADCXV010000358">
    <property type="protein sequence ID" value="CAB0029815.1"/>
    <property type="molecule type" value="Genomic_DNA"/>
</dbReference>